<dbReference type="SUPFAM" id="SSF50939">
    <property type="entry name" value="Sialidases"/>
    <property type="match status" value="1"/>
</dbReference>
<keyword evidence="6" id="KW-1185">Reference proteome</keyword>
<dbReference type="CDD" id="cd00161">
    <property type="entry name" value="beta-trefoil_Ricin-like"/>
    <property type="match status" value="1"/>
</dbReference>
<sequence length="1133" mass="123961">MYKHFIAIFLCGLTTTSWASNTCFSRMSDGVGMPTAISSCKPLSALLSRKGDVWSSLLDAQRRRDRTWTRIVTGERMRTNNQRTHADYRQTQMMTGERKMVNGLPLHANYWQTQMMTGERMMTNGLSVQGAGATSLHPFVPTTIVGGDFAEGTRWYTLKFKNTTLAVAAADGSISEVPATAGNVDRTMPQQPDNQLWCFVGNEQEGYTLYNKAFGTTKALVAVAPATNTAEATMEPLEGNTKCAKWWFSASSNLSSAFTDPVYMQLRDANGYALNLSGQSGQICFWTGGKDNGSTVLIEPAFATVLEARVLDPDNATFYRQDRKTKGQAWNTYLISNAGDPVVTLANANGKNNIGYSSATSPKTIIISSKNSQNYTLSVEKGYVITGYSFSFKGEAGSTTVKDVTTAKTETATNTAAKSFSVDGIALQSVPFQVLTDAAHIQQLTIQIAPAVGEVVKKQIADNEKYQTAIVFDNTKSPFGYRIPALGQDGNGKLFVAVDLRRTGSDIGMGNGHNDIVMKTSSDHGATWDANYRTIAAGDAQQDHSSKQWTYSFGDPSIVVDRNNPQNLLVMCVGGHTSFFDSRYEQPQHVVRLHSSDGGETWTKDSLTYQIYNLTKNSLGGKTNGLFLTSGKIMQSRYVKQGAYNRLYIAYPTNNTKQNATFVIFSDDFGATWKLLGGPMQLPSTGADESKVEELPDGSVLVSVRNRGSNSRGYSLFSYTDIAKGEGRWEFQTNAEAMNNAVNAVNGEILIVPARRVSDGRKLFVALQSITHSTARERVGVYFKELANYESYATATALGTDWHKGKQVSQIGSCYTGMELLVNDKIGYVYEEEATGGIGGYNIIFKQIPLEDLTNGRYVIDHTVDRGPYIQQAAEMLRSRVHTYREANGKYVGMPVAAGLTGVEASLDGVGAALATAATGGDETAYFHAQEAMAAAQKQLLSGVTRVKIERGRWYRLTNNLKRNVVLTTDGTQLKQGSVSTPTTDPSVLFQFIETTEGYWTIKNAKHKVFAKPTLRTNTPLLVTDNKADAGRYTIVSTIDGRSYLQSMDPAQAAYPAIHADNNGNIVAWTTTSDASQWFIEPTDYHETDDAIRLAPVLSTAPHTIYNLHGQRLSPHSLQHRGVYIVDGKKVVY</sequence>
<evidence type="ECO:0000256" key="1">
    <source>
        <dbReference type="ARBA" id="ARBA00000427"/>
    </source>
</evidence>
<evidence type="ECO:0000256" key="3">
    <source>
        <dbReference type="ARBA" id="ARBA00012733"/>
    </source>
</evidence>
<dbReference type="GO" id="GO:0009313">
    <property type="term" value="P:oligosaccharide catabolic process"/>
    <property type="evidence" value="ECO:0007669"/>
    <property type="project" value="TreeGrafter"/>
</dbReference>
<dbReference type="KEGG" id="pje:CRM71_13930"/>
<accession>A0A2N9QRM0</accession>
<dbReference type="InterPro" id="IPR026856">
    <property type="entry name" value="Sialidase_fam"/>
</dbReference>
<dbReference type="GO" id="GO:0004308">
    <property type="term" value="F:exo-alpha-sialidase activity"/>
    <property type="evidence" value="ECO:0007669"/>
    <property type="project" value="UniProtKB-EC"/>
</dbReference>
<gene>
    <name evidence="5" type="ORF">SAMN06265364_10536</name>
</gene>
<comment type="catalytic activity">
    <reaction evidence="1">
        <text>Hydrolysis of alpha-(2-&gt;3)-, alpha-(2-&gt;6)-, alpha-(2-&gt;8)- glycosidic linkages of terminal sialic acid residues in oligosaccharides, glycoproteins, glycolipids, colominic acid and synthetic substrates.</text>
        <dbReference type="EC" id="3.2.1.18"/>
    </reaction>
</comment>
<evidence type="ECO:0000313" key="5">
    <source>
        <dbReference type="EMBL" id="SNR69917.1"/>
    </source>
</evidence>
<dbReference type="PANTHER" id="PTHR10628:SF30">
    <property type="entry name" value="EXO-ALPHA-SIALIDASE"/>
    <property type="match status" value="1"/>
</dbReference>
<name>A0A2N9QRM0_9BACT</name>
<evidence type="ECO:0000313" key="6">
    <source>
        <dbReference type="Proteomes" id="UP000198427"/>
    </source>
</evidence>
<organism evidence="5 6">
    <name type="scientific">Prevotella jejuni</name>
    <dbReference type="NCBI Taxonomy" id="1177574"/>
    <lineage>
        <taxon>Bacteria</taxon>
        <taxon>Pseudomonadati</taxon>
        <taxon>Bacteroidota</taxon>
        <taxon>Bacteroidia</taxon>
        <taxon>Bacteroidales</taxon>
        <taxon>Prevotellaceae</taxon>
        <taxon>Prevotella</taxon>
    </lineage>
</organism>
<dbReference type="Gene3D" id="2.120.10.10">
    <property type="match status" value="1"/>
</dbReference>
<dbReference type="AlphaFoldDB" id="A0A2N9QRM0"/>
<evidence type="ECO:0000259" key="4">
    <source>
        <dbReference type="Pfam" id="PF13088"/>
    </source>
</evidence>
<dbReference type="PANTHER" id="PTHR10628">
    <property type="entry name" value="SIALIDASE"/>
    <property type="match status" value="1"/>
</dbReference>
<dbReference type="Pfam" id="PF13088">
    <property type="entry name" value="BNR_2"/>
    <property type="match status" value="1"/>
</dbReference>
<dbReference type="GO" id="GO:0016020">
    <property type="term" value="C:membrane"/>
    <property type="evidence" value="ECO:0007669"/>
    <property type="project" value="TreeGrafter"/>
</dbReference>
<evidence type="ECO:0000256" key="2">
    <source>
        <dbReference type="ARBA" id="ARBA00009348"/>
    </source>
</evidence>
<dbReference type="EMBL" id="FZNZ01000005">
    <property type="protein sequence ID" value="SNR69917.1"/>
    <property type="molecule type" value="Genomic_DNA"/>
</dbReference>
<reference evidence="5 6" key="1">
    <citation type="submission" date="2017-06" db="EMBL/GenBank/DDBJ databases">
        <authorList>
            <person name="Varghese N."/>
            <person name="Submissions S."/>
        </authorList>
    </citation>
    <scope>NUCLEOTIDE SEQUENCE [LARGE SCALE GENOMIC DNA]</scope>
    <source>
        <strain evidence="5 6">DSM 26989</strain>
    </source>
</reference>
<comment type="similarity">
    <text evidence="2">Belongs to the glycosyl hydrolase 33 family.</text>
</comment>
<dbReference type="InterPro" id="IPR035992">
    <property type="entry name" value="Ricin_B-like_lectins"/>
</dbReference>
<dbReference type="CDD" id="cd15482">
    <property type="entry name" value="Sialidase_non-viral"/>
    <property type="match status" value="1"/>
</dbReference>
<protein>
    <recommendedName>
        <fullName evidence="3">exo-alpha-sialidase</fullName>
        <ecNumber evidence="3">3.2.1.18</ecNumber>
    </recommendedName>
</protein>
<dbReference type="GO" id="GO:0006689">
    <property type="term" value="P:ganglioside catabolic process"/>
    <property type="evidence" value="ECO:0007669"/>
    <property type="project" value="TreeGrafter"/>
</dbReference>
<dbReference type="InterPro" id="IPR036278">
    <property type="entry name" value="Sialidase_sf"/>
</dbReference>
<dbReference type="GO" id="GO:0005737">
    <property type="term" value="C:cytoplasm"/>
    <property type="evidence" value="ECO:0007669"/>
    <property type="project" value="TreeGrafter"/>
</dbReference>
<dbReference type="EC" id="3.2.1.18" evidence="3"/>
<comment type="caution">
    <text evidence="5">The sequence shown here is derived from an EMBL/GenBank/DDBJ whole genome shotgun (WGS) entry which is preliminary data.</text>
</comment>
<dbReference type="Proteomes" id="UP000198427">
    <property type="component" value="Unassembled WGS sequence"/>
</dbReference>
<dbReference type="InterPro" id="IPR011040">
    <property type="entry name" value="Sialidase"/>
</dbReference>
<dbReference type="SUPFAM" id="SSF50370">
    <property type="entry name" value="Ricin B-like lectins"/>
    <property type="match status" value="1"/>
</dbReference>
<proteinExistence type="inferred from homology"/>
<feature type="domain" description="Sialidase" evidence="4">
    <location>
        <begin position="511"/>
        <end position="759"/>
    </location>
</feature>